<dbReference type="RefSeq" id="WP_274689638.1">
    <property type="nucleotide sequence ID" value="NZ_JAPMOU010000019.1"/>
</dbReference>
<evidence type="ECO:0000256" key="1">
    <source>
        <dbReference type="SAM" id="SignalP"/>
    </source>
</evidence>
<dbReference type="Pfam" id="PF07313">
    <property type="entry name" value="AmiA-like"/>
    <property type="match status" value="2"/>
</dbReference>
<dbReference type="Gene3D" id="1.10.3670.10">
    <property type="entry name" value="Putative xylanase like domain"/>
    <property type="match status" value="1"/>
</dbReference>
<comment type="caution">
    <text evidence="2">The sequence shown here is derived from an EMBL/GenBank/DDBJ whole genome shotgun (WGS) entry which is preliminary data.</text>
</comment>
<feature type="signal peptide" evidence="1">
    <location>
        <begin position="1"/>
        <end position="23"/>
    </location>
</feature>
<keyword evidence="1" id="KW-0732">Signal</keyword>
<keyword evidence="3" id="KW-1185">Reference proteome</keyword>
<proteinExistence type="predicted"/>
<accession>A0ABT5UA94</accession>
<sequence length="344" mass="38874">MLSTSKKAAALTLSMLFCSPLFATSNITQSLIDATQNLSTIKKVEKISELLLGTPYADGKLGEGVNGKYDRDPLYRFDKFDCTTFVETVMAIAISDTSDSFLNNINNIRYKAGYVSYTTRNHFPSLDWIPNNQVFFEDITRSISGETTAQAVAIIDKKAWYKASKITRIQSIDIDENNKQQLLEQLKAEGEQFEPKQASLPYIPLDSIFVQTTPTSEVLQERANKLRSIQTDESLSDKERKAKIKQFNLENRIADSVINQPLLDKIPSGSIINVVRPNWNLKKWIGTNMNVSHQGLAIRKNGKLYFRHASSSQNAVVDVEFTQYFSKFLLSPTLKGVNVLRLRR</sequence>
<gene>
    <name evidence="2" type="ORF">ORQ98_15135</name>
</gene>
<feature type="chain" id="PRO_5046036683" evidence="1">
    <location>
        <begin position="24"/>
        <end position="344"/>
    </location>
</feature>
<dbReference type="EMBL" id="JAPMOU010000019">
    <property type="protein sequence ID" value="MDE1463295.1"/>
    <property type="molecule type" value="Genomic_DNA"/>
</dbReference>
<name>A0ABT5UA94_9GAMM</name>
<protein>
    <submittedName>
        <fullName evidence="2">DUF1460 domain-containing protein</fullName>
    </submittedName>
</protein>
<dbReference type="InterPro" id="IPR010846">
    <property type="entry name" value="AmiA-like"/>
</dbReference>
<reference evidence="2 3" key="1">
    <citation type="submission" date="2022-11" db="EMBL/GenBank/DDBJ databases">
        <title>Spartinivicinus poritis sp. nov., isolated from scleractinian coral Porites lutea.</title>
        <authorList>
            <person name="Zhang G."/>
            <person name="Cai L."/>
            <person name="Wei Q."/>
        </authorList>
    </citation>
    <scope>NUCLEOTIDE SEQUENCE [LARGE SCALE GENOMIC DNA]</scope>
    <source>
        <strain evidence="2 3">A2-2</strain>
    </source>
</reference>
<dbReference type="Gene3D" id="2.30.260.10">
    <property type="entry name" value="putative xylanase like domain"/>
    <property type="match status" value="1"/>
</dbReference>
<evidence type="ECO:0000313" key="3">
    <source>
        <dbReference type="Proteomes" id="UP001528823"/>
    </source>
</evidence>
<dbReference type="SUPFAM" id="SSF54001">
    <property type="entry name" value="Cysteine proteinases"/>
    <property type="match status" value="1"/>
</dbReference>
<dbReference type="Proteomes" id="UP001528823">
    <property type="component" value="Unassembled WGS sequence"/>
</dbReference>
<organism evidence="2 3">
    <name type="scientific">Spartinivicinus poritis</name>
    <dbReference type="NCBI Taxonomy" id="2994640"/>
    <lineage>
        <taxon>Bacteria</taxon>
        <taxon>Pseudomonadati</taxon>
        <taxon>Pseudomonadota</taxon>
        <taxon>Gammaproteobacteria</taxon>
        <taxon>Oceanospirillales</taxon>
        <taxon>Zooshikellaceae</taxon>
        <taxon>Spartinivicinus</taxon>
    </lineage>
</organism>
<dbReference type="InterPro" id="IPR038765">
    <property type="entry name" value="Papain-like_cys_pep_sf"/>
</dbReference>
<evidence type="ECO:0000313" key="2">
    <source>
        <dbReference type="EMBL" id="MDE1463295.1"/>
    </source>
</evidence>